<proteinExistence type="inferred from homology"/>
<keyword evidence="3 11" id="KW-0633">Potassium transport</keyword>
<dbReference type="PIRSF" id="PIRSF001296">
    <property type="entry name" value="K_ATPase_KdpC"/>
    <property type="match status" value="1"/>
</dbReference>
<evidence type="ECO:0000256" key="1">
    <source>
        <dbReference type="ARBA" id="ARBA00022448"/>
    </source>
</evidence>
<keyword evidence="4 11" id="KW-0812">Transmembrane</keyword>
<keyword evidence="8 11" id="KW-1133">Transmembrane helix</keyword>
<organism evidence="12 13">
    <name type="scientific">Blastochloris sulfoviridis</name>
    <dbReference type="NCBI Taxonomy" id="50712"/>
    <lineage>
        <taxon>Bacteria</taxon>
        <taxon>Pseudomonadati</taxon>
        <taxon>Pseudomonadota</taxon>
        <taxon>Alphaproteobacteria</taxon>
        <taxon>Hyphomicrobiales</taxon>
        <taxon>Blastochloridaceae</taxon>
        <taxon>Blastochloris</taxon>
    </lineage>
</organism>
<accession>A0A5M6HQM8</accession>
<dbReference type="NCBIfam" id="TIGR00681">
    <property type="entry name" value="kdpC"/>
    <property type="match status" value="1"/>
</dbReference>
<evidence type="ECO:0000256" key="11">
    <source>
        <dbReference type="HAMAP-Rule" id="MF_00276"/>
    </source>
</evidence>
<evidence type="ECO:0000256" key="5">
    <source>
        <dbReference type="ARBA" id="ARBA00022741"/>
    </source>
</evidence>
<comment type="subcellular location">
    <subcellularLocation>
        <location evidence="11">Cell membrane</location>
        <topology evidence="11">Single-pass membrane protein</topology>
    </subcellularLocation>
</comment>
<keyword evidence="5 11" id="KW-0547">Nucleotide-binding</keyword>
<keyword evidence="10 11" id="KW-0472">Membrane</keyword>
<evidence type="ECO:0000313" key="13">
    <source>
        <dbReference type="Proteomes" id="UP000323886"/>
    </source>
</evidence>
<evidence type="ECO:0000256" key="3">
    <source>
        <dbReference type="ARBA" id="ARBA00022538"/>
    </source>
</evidence>
<dbReference type="GO" id="GO:0005886">
    <property type="term" value="C:plasma membrane"/>
    <property type="evidence" value="ECO:0007669"/>
    <property type="project" value="UniProtKB-SubCell"/>
</dbReference>
<comment type="subunit">
    <text evidence="11">The system is composed of three essential subunits: KdpA, KdpB and KdpC.</text>
</comment>
<evidence type="ECO:0000256" key="2">
    <source>
        <dbReference type="ARBA" id="ARBA00022475"/>
    </source>
</evidence>
<comment type="function">
    <text evidence="11">Part of the high-affinity ATP-driven potassium transport (or Kdp) system, which catalyzes the hydrolysis of ATP coupled with the electrogenic transport of potassium into the cytoplasm. This subunit acts as a catalytic chaperone that increases the ATP-binding affinity of the ATP-hydrolyzing subunit KdpB by the formation of a transient KdpB/KdpC/ATP ternary complex.</text>
</comment>
<dbReference type="PANTHER" id="PTHR30042:SF2">
    <property type="entry name" value="POTASSIUM-TRANSPORTING ATPASE KDPC SUBUNIT"/>
    <property type="match status" value="1"/>
</dbReference>
<keyword evidence="7 11" id="KW-0630">Potassium</keyword>
<dbReference type="RefSeq" id="WP_150098370.1">
    <property type="nucleotide sequence ID" value="NZ_VWPL01000030.1"/>
</dbReference>
<dbReference type="GO" id="GO:0008556">
    <property type="term" value="F:P-type potassium transmembrane transporter activity"/>
    <property type="evidence" value="ECO:0007669"/>
    <property type="project" value="InterPro"/>
</dbReference>
<evidence type="ECO:0000256" key="4">
    <source>
        <dbReference type="ARBA" id="ARBA00022692"/>
    </source>
</evidence>
<dbReference type="Pfam" id="PF02669">
    <property type="entry name" value="KdpC"/>
    <property type="match status" value="1"/>
</dbReference>
<dbReference type="PANTHER" id="PTHR30042">
    <property type="entry name" value="POTASSIUM-TRANSPORTING ATPASE C CHAIN"/>
    <property type="match status" value="1"/>
</dbReference>
<keyword evidence="1 11" id="KW-0813">Transport</keyword>
<evidence type="ECO:0000256" key="8">
    <source>
        <dbReference type="ARBA" id="ARBA00022989"/>
    </source>
</evidence>
<dbReference type="GO" id="GO:0005524">
    <property type="term" value="F:ATP binding"/>
    <property type="evidence" value="ECO:0007669"/>
    <property type="project" value="UniProtKB-UniRule"/>
</dbReference>
<evidence type="ECO:0000313" key="12">
    <source>
        <dbReference type="EMBL" id="KAA5598166.1"/>
    </source>
</evidence>
<dbReference type="NCBIfam" id="NF001454">
    <property type="entry name" value="PRK00315.1"/>
    <property type="match status" value="1"/>
</dbReference>
<keyword evidence="2 11" id="KW-1003">Cell membrane</keyword>
<comment type="caution">
    <text evidence="12">The sequence shown here is derived from an EMBL/GenBank/DDBJ whole genome shotgun (WGS) entry which is preliminary data.</text>
</comment>
<keyword evidence="9 11" id="KW-0406">Ion transport</keyword>
<sequence>MLAILRPAIVLLVLLTALTGLAYPFAITGLAGMIAPNQAAGSLVVRDGEVVGSSLIGQSFTSERYFHGRPSATAAADPTDATKTVEAPYNASASTGSNLGPSSGALKDAIAARAAALGLEPAPADLVTASGSGLDPHISPAGALAQVERVASARGLDEAEVRALVERSIEPRELFFGEPRVNVLALNLALDEMKP</sequence>
<dbReference type="EMBL" id="VWPL01000030">
    <property type="protein sequence ID" value="KAA5598166.1"/>
    <property type="molecule type" value="Genomic_DNA"/>
</dbReference>
<reference evidence="12 13" key="1">
    <citation type="submission" date="2019-09" db="EMBL/GenBank/DDBJ databases">
        <title>Draft Whole-Genome sequence of Blastochloris sulfoviridis DSM 729.</title>
        <authorList>
            <person name="Meyer T.E."/>
            <person name="Kyndt J.A."/>
        </authorList>
    </citation>
    <scope>NUCLEOTIDE SEQUENCE [LARGE SCALE GENOMIC DNA]</scope>
    <source>
        <strain evidence="12 13">DSM 729</strain>
    </source>
</reference>
<dbReference type="HAMAP" id="MF_00276">
    <property type="entry name" value="KdpC"/>
    <property type="match status" value="1"/>
</dbReference>
<evidence type="ECO:0000256" key="9">
    <source>
        <dbReference type="ARBA" id="ARBA00023065"/>
    </source>
</evidence>
<gene>
    <name evidence="11 12" type="primary">kdpC</name>
    <name evidence="12" type="ORF">F1193_13685</name>
</gene>
<comment type="similarity">
    <text evidence="11">Belongs to the KdpC family.</text>
</comment>
<dbReference type="InterPro" id="IPR003820">
    <property type="entry name" value="KdpC"/>
</dbReference>
<evidence type="ECO:0000256" key="6">
    <source>
        <dbReference type="ARBA" id="ARBA00022840"/>
    </source>
</evidence>
<keyword evidence="6 11" id="KW-0067">ATP-binding</keyword>
<evidence type="ECO:0000256" key="10">
    <source>
        <dbReference type="ARBA" id="ARBA00023136"/>
    </source>
</evidence>
<dbReference type="OrthoDB" id="9788285at2"/>
<name>A0A5M6HQM8_9HYPH</name>
<dbReference type="Proteomes" id="UP000323886">
    <property type="component" value="Unassembled WGS sequence"/>
</dbReference>
<dbReference type="AlphaFoldDB" id="A0A5M6HQM8"/>
<protein>
    <recommendedName>
        <fullName evidence="11">Potassium-transporting ATPase KdpC subunit</fullName>
    </recommendedName>
    <alternativeName>
        <fullName evidence="11">ATP phosphohydrolase [potassium-transporting] C chain</fullName>
    </alternativeName>
    <alternativeName>
        <fullName evidence="11">Potassium-binding and translocating subunit C</fullName>
    </alternativeName>
    <alternativeName>
        <fullName evidence="11">Potassium-translocating ATPase C chain</fullName>
    </alternativeName>
</protein>
<evidence type="ECO:0000256" key="7">
    <source>
        <dbReference type="ARBA" id="ARBA00022958"/>
    </source>
</evidence>
<keyword evidence="13" id="KW-1185">Reference proteome</keyword>